<dbReference type="PROSITE" id="PS51063">
    <property type="entry name" value="HTH_CRP_2"/>
    <property type="match status" value="1"/>
</dbReference>
<dbReference type="Proteomes" id="UP000287247">
    <property type="component" value="Unassembled WGS sequence"/>
</dbReference>
<dbReference type="InterPro" id="IPR036388">
    <property type="entry name" value="WH-like_DNA-bd_sf"/>
</dbReference>
<evidence type="ECO:0000313" key="3">
    <source>
        <dbReference type="Proteomes" id="UP000287247"/>
    </source>
</evidence>
<feature type="domain" description="HTH crp-type" evidence="1">
    <location>
        <begin position="1"/>
        <end position="43"/>
    </location>
</feature>
<protein>
    <submittedName>
        <fullName evidence="2">Crp/Fnr family transcriptional regulator</fullName>
    </submittedName>
</protein>
<dbReference type="Pfam" id="PF13545">
    <property type="entry name" value="HTH_Crp_2"/>
    <property type="match status" value="1"/>
</dbReference>
<dbReference type="Gene3D" id="1.10.10.10">
    <property type="entry name" value="Winged helix-like DNA-binding domain superfamily/Winged helix DNA-binding domain"/>
    <property type="match status" value="1"/>
</dbReference>
<proteinExistence type="predicted"/>
<name>A0A401ICD7_APHSA</name>
<evidence type="ECO:0000313" key="2">
    <source>
        <dbReference type="EMBL" id="GBF78886.1"/>
    </source>
</evidence>
<dbReference type="SUPFAM" id="SSF46785">
    <property type="entry name" value="Winged helix' DNA-binding domain"/>
    <property type="match status" value="1"/>
</dbReference>
<evidence type="ECO:0000259" key="1">
    <source>
        <dbReference type="PROSITE" id="PS51063"/>
    </source>
</evidence>
<dbReference type="InterPro" id="IPR012318">
    <property type="entry name" value="HTH_CRP"/>
</dbReference>
<reference evidence="3" key="1">
    <citation type="submission" date="2017-05" db="EMBL/GenBank/DDBJ databases">
        <title>Physiological properties and genetic analysis related to exopolysaccharide production of fresh-water unicellular cyanobacterium Aphanothece sacrum, Suizenji Nori, that has been cultured as a food source in Japan.</title>
        <authorList>
            <person name="Kanesaki Y."/>
            <person name="Yoshikawa S."/>
            <person name="Ohki K."/>
        </authorList>
    </citation>
    <scope>NUCLEOTIDE SEQUENCE [LARGE SCALE GENOMIC DNA]</scope>
    <source>
        <strain evidence="3">FPU1</strain>
    </source>
</reference>
<accession>A0A401ICD7</accession>
<dbReference type="GO" id="GO:0006355">
    <property type="term" value="P:regulation of DNA-templated transcription"/>
    <property type="evidence" value="ECO:0007669"/>
    <property type="project" value="InterPro"/>
</dbReference>
<dbReference type="EMBL" id="BDQK01000001">
    <property type="protein sequence ID" value="GBF78886.1"/>
    <property type="molecule type" value="Genomic_DNA"/>
</dbReference>
<dbReference type="InterPro" id="IPR036390">
    <property type="entry name" value="WH_DNA-bd_sf"/>
</dbReference>
<dbReference type="GO" id="GO:0003677">
    <property type="term" value="F:DNA binding"/>
    <property type="evidence" value="ECO:0007669"/>
    <property type="project" value="InterPro"/>
</dbReference>
<organism evidence="2 3">
    <name type="scientific">Aphanothece sacrum FPU1</name>
    <dbReference type="NCBI Taxonomy" id="1920663"/>
    <lineage>
        <taxon>Bacteria</taxon>
        <taxon>Bacillati</taxon>
        <taxon>Cyanobacteriota</taxon>
        <taxon>Cyanophyceae</taxon>
        <taxon>Oscillatoriophycideae</taxon>
        <taxon>Chroococcales</taxon>
        <taxon>Aphanothecaceae</taxon>
        <taxon>Aphanothece</taxon>
    </lineage>
</organism>
<comment type="caution">
    <text evidence="2">The sequence shown here is derived from an EMBL/GenBank/DDBJ whole genome shotgun (WGS) entry which is preliminary data.</text>
</comment>
<dbReference type="AlphaFoldDB" id="A0A401ICD7"/>
<gene>
    <name evidence="2" type="ORF">AsFPU1_0277</name>
</gene>
<sequence>MTQEFIGQMLGIRRSGVTNAAGKLQKLDLIHYHRGHIKILDYQGLVNEACECYQILNKELSRLFDN</sequence>
<keyword evidence="3" id="KW-1185">Reference proteome</keyword>